<dbReference type="OrthoDB" id="5630385at2"/>
<dbReference type="RefSeq" id="WP_065995531.1">
    <property type="nucleotide sequence ID" value="NZ_CP029397.2"/>
</dbReference>
<reference evidence="4" key="1">
    <citation type="submission" date="2019-08" db="EMBL/GenBank/DDBJ databases">
        <title>The complete genome of Acinetobacter defluvii strain WCHAD010030.</title>
        <authorList>
            <person name="Hu Y."/>
            <person name="Qin J."/>
            <person name="Feng Y."/>
            <person name="Zong Z."/>
        </authorList>
    </citation>
    <scope>NUCLEOTIDE SEQUENCE</scope>
    <source>
        <strain evidence="4">WCHA30</strain>
    </source>
</reference>
<dbReference type="InterPro" id="IPR036770">
    <property type="entry name" value="Ankyrin_rpt-contain_sf"/>
</dbReference>
<name>A0A2S2F9F2_9GAMM</name>
<dbReference type="SUPFAM" id="SSF48403">
    <property type="entry name" value="Ankyrin repeat"/>
    <property type="match status" value="1"/>
</dbReference>
<dbReference type="Gene3D" id="1.25.40.20">
    <property type="entry name" value="Ankyrin repeat-containing domain"/>
    <property type="match status" value="1"/>
</dbReference>
<dbReference type="EMBL" id="CP029397">
    <property type="protein sequence ID" value="AWL27567.1"/>
    <property type="molecule type" value="Genomic_DNA"/>
</dbReference>
<evidence type="ECO:0000256" key="2">
    <source>
        <dbReference type="ARBA" id="ARBA00023043"/>
    </source>
</evidence>
<evidence type="ECO:0000313" key="4">
    <source>
        <dbReference type="EMBL" id="AWL27567.1"/>
    </source>
</evidence>
<feature type="repeat" description="ANK" evidence="3">
    <location>
        <begin position="49"/>
        <end position="81"/>
    </location>
</feature>
<dbReference type="STRING" id="1871111.GCA_001704615_02486"/>
<evidence type="ECO:0000256" key="3">
    <source>
        <dbReference type="PROSITE-ProRule" id="PRU00023"/>
    </source>
</evidence>
<dbReference type="PROSITE" id="PS50297">
    <property type="entry name" value="ANK_REP_REGION"/>
    <property type="match status" value="1"/>
</dbReference>
<dbReference type="PANTHER" id="PTHR24171">
    <property type="entry name" value="ANKYRIN REPEAT DOMAIN-CONTAINING PROTEIN 39-RELATED"/>
    <property type="match status" value="1"/>
</dbReference>
<evidence type="ECO:0000313" key="5">
    <source>
        <dbReference type="Proteomes" id="UP000245977"/>
    </source>
</evidence>
<dbReference type="KEGG" id="adv:DJ533_02620"/>
<sequence>MKLNSFSPLPEDDAELHLPELVYWSSLGDLQQVEKCLAAGADANTTDEEGYSALQAAAENDHLNVVKLLIEQGADLHYKSQYTALALAEMAENKEIVGYLKSLLG</sequence>
<dbReference type="Pfam" id="PF12796">
    <property type="entry name" value="Ank_2"/>
    <property type="match status" value="1"/>
</dbReference>
<organism evidence="4 5">
    <name type="scientific">Acinetobacter defluvii</name>
    <dbReference type="NCBI Taxonomy" id="1871111"/>
    <lineage>
        <taxon>Bacteria</taxon>
        <taxon>Pseudomonadati</taxon>
        <taxon>Pseudomonadota</taxon>
        <taxon>Gammaproteobacteria</taxon>
        <taxon>Moraxellales</taxon>
        <taxon>Moraxellaceae</taxon>
        <taxon>Acinetobacter</taxon>
    </lineage>
</organism>
<keyword evidence="1" id="KW-0677">Repeat</keyword>
<accession>A0A2S2F9F2</accession>
<dbReference type="AlphaFoldDB" id="A0A2S2F9F2"/>
<keyword evidence="2 3" id="KW-0040">ANK repeat</keyword>
<keyword evidence="5" id="KW-1185">Reference proteome</keyword>
<dbReference type="SMART" id="SM00248">
    <property type="entry name" value="ANK"/>
    <property type="match status" value="1"/>
</dbReference>
<dbReference type="PROSITE" id="PS50088">
    <property type="entry name" value="ANK_REPEAT"/>
    <property type="match status" value="1"/>
</dbReference>
<evidence type="ECO:0000256" key="1">
    <source>
        <dbReference type="ARBA" id="ARBA00022737"/>
    </source>
</evidence>
<proteinExistence type="predicted"/>
<gene>
    <name evidence="4" type="ORF">DJ533_02620</name>
</gene>
<dbReference type="Proteomes" id="UP000245977">
    <property type="component" value="Chromosome"/>
</dbReference>
<protein>
    <submittedName>
        <fullName evidence="4">Ankyrin repeat domain-containing protein</fullName>
    </submittedName>
</protein>
<dbReference type="InterPro" id="IPR002110">
    <property type="entry name" value="Ankyrin_rpt"/>
</dbReference>